<dbReference type="SUPFAM" id="SSF51735">
    <property type="entry name" value="NAD(P)-binding Rossmann-fold domains"/>
    <property type="match status" value="1"/>
</dbReference>
<dbReference type="Gene3D" id="1.10.1040.10">
    <property type="entry name" value="N-(1-d-carboxylethyl)-l-norvaline Dehydrogenase, domain 2"/>
    <property type="match status" value="1"/>
</dbReference>
<evidence type="ECO:0000256" key="2">
    <source>
        <dbReference type="ARBA" id="ARBA00023002"/>
    </source>
</evidence>
<dbReference type="InterPro" id="IPR006115">
    <property type="entry name" value="6PGDH_NADP-bd"/>
</dbReference>
<dbReference type="Gene3D" id="3.40.50.720">
    <property type="entry name" value="NAD(P)-binding Rossmann-like Domain"/>
    <property type="match status" value="1"/>
</dbReference>
<evidence type="ECO:0000259" key="5">
    <source>
        <dbReference type="SMART" id="SM01350"/>
    </source>
</evidence>
<evidence type="ECO:0000313" key="6">
    <source>
        <dbReference type="EMBL" id="BDZ42069.1"/>
    </source>
</evidence>
<keyword evidence="3" id="KW-0311">Gluconate utilization</keyword>
<evidence type="ECO:0000256" key="1">
    <source>
        <dbReference type="ARBA" id="ARBA00008419"/>
    </source>
</evidence>
<dbReference type="SUPFAM" id="SSF48179">
    <property type="entry name" value="6-phosphogluconate dehydrogenase C-terminal domain-like"/>
    <property type="match status" value="1"/>
</dbReference>
<dbReference type="Proteomes" id="UP001321475">
    <property type="component" value="Chromosome"/>
</dbReference>
<dbReference type="InterPro" id="IPR036291">
    <property type="entry name" value="NAD(P)-bd_dom_sf"/>
</dbReference>
<evidence type="ECO:0000256" key="3">
    <source>
        <dbReference type="ARBA" id="ARBA00023064"/>
    </source>
</evidence>
<dbReference type="InterPro" id="IPR006183">
    <property type="entry name" value="Pgluconate_DH"/>
</dbReference>
<dbReference type="PANTHER" id="PTHR11811">
    <property type="entry name" value="6-PHOSPHOGLUCONATE DEHYDROGENASE"/>
    <property type="match status" value="1"/>
</dbReference>
<dbReference type="InterPro" id="IPR006184">
    <property type="entry name" value="6PGdom_BS"/>
</dbReference>
<evidence type="ECO:0000256" key="4">
    <source>
        <dbReference type="SAM" id="MobiDB-lite"/>
    </source>
</evidence>
<dbReference type="Pfam" id="PF03446">
    <property type="entry name" value="NAD_binding_2"/>
    <property type="match status" value="1"/>
</dbReference>
<gene>
    <name evidence="6" type="ORF">GCM10025865_13680</name>
</gene>
<accession>A0ABN6XBA8</accession>
<dbReference type="NCBIfam" id="NF007161">
    <property type="entry name" value="PRK09599.1"/>
    <property type="match status" value="1"/>
</dbReference>
<feature type="region of interest" description="Disordered" evidence="4">
    <location>
        <begin position="291"/>
        <end position="418"/>
    </location>
</feature>
<name>A0ABN6XBA8_9CELL</name>
<dbReference type="PROSITE" id="PS00461">
    <property type="entry name" value="6PGD"/>
    <property type="match status" value="1"/>
</dbReference>
<evidence type="ECO:0000313" key="7">
    <source>
        <dbReference type="Proteomes" id="UP001321475"/>
    </source>
</evidence>
<dbReference type="InterPro" id="IPR008927">
    <property type="entry name" value="6-PGluconate_DH-like_C_sf"/>
</dbReference>
<sequence>MTDTALHIGLVGLGKMGANMRTRLRRAGIEVTGYDRNPEVSDAGSVAEMVASLPEGTRIVWVMVPSGAPTRGVVDELTDLLVAGDVVIEGGNSHFGDDAVHAKQLAERGIGYVDAGVSGGIWGLENGYGLMVGGSPEHVEATLPVFDALRPDGPREEGFVHAGEVGAGHYAKMVHNGIEYGLMQAYAEGFELLEAKDIVTDVPGTLKAWSRGTVVRSWLLDLLVLALEQDPGLNDISDWVEDSGEGRWTVDEAIDSAVPVPVISAALFARFASRQGASPAMKAVAALRQQFGGTPRSPPPTADLCTGVPLHADAPFPPVPGRLPLLRLGRRRARPGDQHVRRSQRAGQDQPRRGCRLPGHPGEPPRLDRRRAGAGRCGPRDRARPGRARRPGADGRGRGLPRQGEPRADQPWVPRPGP</sequence>
<dbReference type="Pfam" id="PF00393">
    <property type="entry name" value="6PGD"/>
    <property type="match status" value="1"/>
</dbReference>
<comment type="similarity">
    <text evidence="1">Belongs to the 6-phosphogluconate dehydrogenase family.</text>
</comment>
<proteinExistence type="inferred from homology"/>
<dbReference type="EMBL" id="AP027729">
    <property type="protein sequence ID" value="BDZ42069.1"/>
    <property type="molecule type" value="Genomic_DNA"/>
</dbReference>
<dbReference type="InterPro" id="IPR013328">
    <property type="entry name" value="6PGD_dom2"/>
</dbReference>
<dbReference type="InterPro" id="IPR006114">
    <property type="entry name" value="6PGDH_C"/>
</dbReference>
<dbReference type="PRINTS" id="PR00076">
    <property type="entry name" value="6PGDHDRGNASE"/>
</dbReference>
<keyword evidence="2" id="KW-0560">Oxidoreductase</keyword>
<protein>
    <recommendedName>
        <fullName evidence="5">6-phosphogluconate dehydrogenase C-terminal domain-containing protein</fullName>
    </recommendedName>
</protein>
<dbReference type="InterPro" id="IPR004849">
    <property type="entry name" value="6DGDH_YqeC"/>
</dbReference>
<keyword evidence="7" id="KW-1185">Reference proteome</keyword>
<reference evidence="7" key="1">
    <citation type="journal article" date="2019" name="Int. J. Syst. Evol. Microbiol.">
        <title>The Global Catalogue of Microorganisms (GCM) 10K type strain sequencing project: providing services to taxonomists for standard genome sequencing and annotation.</title>
        <authorList>
            <consortium name="The Broad Institute Genomics Platform"/>
            <consortium name="The Broad Institute Genome Sequencing Center for Infectious Disease"/>
            <person name="Wu L."/>
            <person name="Ma J."/>
        </authorList>
    </citation>
    <scope>NUCLEOTIDE SEQUENCE [LARGE SCALE GENOMIC DNA]</scope>
    <source>
        <strain evidence="7">NBRC 108565</strain>
    </source>
</reference>
<organism evidence="6 7">
    <name type="scientific">Paraoerskovia sediminicola</name>
    <dbReference type="NCBI Taxonomy" id="1138587"/>
    <lineage>
        <taxon>Bacteria</taxon>
        <taxon>Bacillati</taxon>
        <taxon>Actinomycetota</taxon>
        <taxon>Actinomycetes</taxon>
        <taxon>Micrococcales</taxon>
        <taxon>Cellulomonadaceae</taxon>
        <taxon>Paraoerskovia</taxon>
    </lineage>
</organism>
<dbReference type="SMART" id="SM01350">
    <property type="entry name" value="6PGD"/>
    <property type="match status" value="1"/>
</dbReference>
<feature type="domain" description="6-phosphogluconate dehydrogenase C-terminal" evidence="5">
    <location>
        <begin position="168"/>
        <end position="343"/>
    </location>
</feature>
<dbReference type="NCBIfam" id="TIGR00872">
    <property type="entry name" value="gnd_rel"/>
    <property type="match status" value="1"/>
</dbReference>